<feature type="transmembrane region" description="Helical" evidence="1">
    <location>
        <begin position="169"/>
        <end position="190"/>
    </location>
</feature>
<dbReference type="PANTHER" id="PTHR36840">
    <property type="entry name" value="BLL5714 PROTEIN"/>
    <property type="match status" value="1"/>
</dbReference>
<feature type="transmembrane region" description="Helical" evidence="1">
    <location>
        <begin position="346"/>
        <end position="379"/>
    </location>
</feature>
<feature type="transmembrane region" description="Helical" evidence="1">
    <location>
        <begin position="312"/>
        <end position="334"/>
    </location>
</feature>
<dbReference type="Proteomes" id="UP001589747">
    <property type="component" value="Unassembled WGS sequence"/>
</dbReference>
<feature type="transmembrane region" description="Helical" evidence="1">
    <location>
        <begin position="237"/>
        <end position="257"/>
    </location>
</feature>
<keyword evidence="1" id="KW-0472">Membrane</keyword>
<keyword evidence="3" id="KW-1185">Reference proteome</keyword>
<organism evidence="2 3">
    <name type="scientific">Paenibacillus aurantiacus</name>
    <dbReference type="NCBI Taxonomy" id="1936118"/>
    <lineage>
        <taxon>Bacteria</taxon>
        <taxon>Bacillati</taxon>
        <taxon>Bacillota</taxon>
        <taxon>Bacilli</taxon>
        <taxon>Bacillales</taxon>
        <taxon>Paenibacillaceae</taxon>
        <taxon>Paenibacillus</taxon>
    </lineage>
</organism>
<gene>
    <name evidence="2" type="ORF">ACFFSY_28080</name>
</gene>
<feature type="transmembrane region" description="Helical" evidence="1">
    <location>
        <begin position="86"/>
        <end position="106"/>
    </location>
</feature>
<feature type="transmembrane region" description="Helical" evidence="1">
    <location>
        <begin position="278"/>
        <end position="300"/>
    </location>
</feature>
<feature type="transmembrane region" description="Helical" evidence="1">
    <location>
        <begin position="21"/>
        <end position="41"/>
    </location>
</feature>
<feature type="transmembrane region" description="Helical" evidence="1">
    <location>
        <begin position="144"/>
        <end position="163"/>
    </location>
</feature>
<feature type="transmembrane region" description="Helical" evidence="1">
    <location>
        <begin position="53"/>
        <end position="74"/>
    </location>
</feature>
<keyword evidence="1" id="KW-1133">Transmembrane helix</keyword>
<keyword evidence="1" id="KW-0812">Transmembrane</keyword>
<dbReference type="RefSeq" id="WP_377500403.1">
    <property type="nucleotide sequence ID" value="NZ_JBHMDO010000044.1"/>
</dbReference>
<dbReference type="EMBL" id="JBHMDO010000044">
    <property type="protein sequence ID" value="MFB9329817.1"/>
    <property type="molecule type" value="Genomic_DNA"/>
</dbReference>
<proteinExistence type="predicted"/>
<sequence>MKNSVSNAMLFRTRGHADSGKVSFIELFFDLIFVFAVTQLSHSFLEHFTLEGALRLVLLTMAVWWVWIFTAWVINWLNPETMPVRLLLIGLMLLGLVMSTSIPEAFETTGLYFALSYTLFQIGRSAFTVWMLRNGSQQLRINFIRILSWLTLSGIFWIAGGLAHDEWRLGLWAVALAIEYAAPSLGFWTPKLGKTPTAVWDVEGSHMAERCGLFIIIALGESVLVTGATFSKLDWSPVTLAAFAIAFIGTVAMWWIYFDTTAKTGHHFIAHSADPGRVARSAYTYTHLLLVAGIIISAVADELMLAHPTGHLELRTAAVVVGGPWLFLLGNLLFMRIVVGTMPLPYLAGLVALALLFPLASVLNAIMLALLSVIVLIAVSAWGHAYSERLCRAQPGKAAGHSNSTAG</sequence>
<name>A0ABV5KX62_9BACL</name>
<reference evidence="2 3" key="1">
    <citation type="submission" date="2024-09" db="EMBL/GenBank/DDBJ databases">
        <authorList>
            <person name="Sun Q."/>
            <person name="Mori K."/>
        </authorList>
    </citation>
    <scope>NUCLEOTIDE SEQUENCE [LARGE SCALE GENOMIC DNA]</scope>
    <source>
        <strain evidence="2 3">TISTR 2452</strain>
    </source>
</reference>
<feature type="transmembrane region" description="Helical" evidence="1">
    <location>
        <begin position="112"/>
        <end position="132"/>
    </location>
</feature>
<feature type="transmembrane region" description="Helical" evidence="1">
    <location>
        <begin position="211"/>
        <end position="231"/>
    </location>
</feature>
<accession>A0ABV5KX62</accession>
<evidence type="ECO:0000256" key="1">
    <source>
        <dbReference type="SAM" id="Phobius"/>
    </source>
</evidence>
<evidence type="ECO:0000313" key="3">
    <source>
        <dbReference type="Proteomes" id="UP001589747"/>
    </source>
</evidence>
<evidence type="ECO:0000313" key="2">
    <source>
        <dbReference type="EMBL" id="MFB9329817.1"/>
    </source>
</evidence>
<dbReference type="InterPro" id="IPR010640">
    <property type="entry name" value="Low_temperature_requirement_A"/>
</dbReference>
<dbReference type="Pfam" id="PF06772">
    <property type="entry name" value="LtrA"/>
    <property type="match status" value="1"/>
</dbReference>
<dbReference type="PANTHER" id="PTHR36840:SF1">
    <property type="entry name" value="BLL5714 PROTEIN"/>
    <property type="match status" value="1"/>
</dbReference>
<protein>
    <submittedName>
        <fullName evidence="2">Low temperature requirement protein A</fullName>
    </submittedName>
</protein>
<comment type="caution">
    <text evidence="2">The sequence shown here is derived from an EMBL/GenBank/DDBJ whole genome shotgun (WGS) entry which is preliminary data.</text>
</comment>